<evidence type="ECO:0000256" key="5">
    <source>
        <dbReference type="ARBA" id="ARBA00023242"/>
    </source>
</evidence>
<name>F0XM95_GROCL</name>
<dbReference type="HOGENOM" id="CLU_023256_0_0_1"/>
<dbReference type="InParanoid" id="F0XM95"/>
<dbReference type="GeneID" id="25979362"/>
<comment type="subcellular location">
    <subcellularLocation>
        <location evidence="2">Chromosome</location>
        <location evidence="2">Centromere</location>
    </subcellularLocation>
    <subcellularLocation>
        <location evidence="1">Nucleus</location>
    </subcellularLocation>
</comment>
<keyword evidence="5" id="KW-0539">Nucleus</keyword>
<dbReference type="Pfam" id="PF07778">
    <property type="entry name" value="CENP-I"/>
    <property type="match status" value="1"/>
</dbReference>
<protein>
    <submittedName>
        <fullName evidence="7">Mis6 domain containing protein</fullName>
    </submittedName>
</protein>
<dbReference type="AlphaFoldDB" id="F0XM95"/>
<dbReference type="RefSeq" id="XP_014170520.1">
    <property type="nucleotide sequence ID" value="XM_014315045.1"/>
</dbReference>
<evidence type="ECO:0000313" key="7">
    <source>
        <dbReference type="EMBL" id="EFX01038.1"/>
    </source>
</evidence>
<keyword evidence="8" id="KW-1185">Reference proteome</keyword>
<evidence type="ECO:0000256" key="2">
    <source>
        <dbReference type="ARBA" id="ARBA00004584"/>
    </source>
</evidence>
<proteinExistence type="inferred from homology"/>
<dbReference type="InterPro" id="IPR012485">
    <property type="entry name" value="CENP-I"/>
</dbReference>
<gene>
    <name evidence="7" type="ORF">CMQ_5980</name>
</gene>
<organism evidence="8">
    <name type="scientific">Grosmannia clavigera (strain kw1407 / UAMH 11150)</name>
    <name type="common">Blue stain fungus</name>
    <name type="synonym">Graphiocladiella clavigera</name>
    <dbReference type="NCBI Taxonomy" id="655863"/>
    <lineage>
        <taxon>Eukaryota</taxon>
        <taxon>Fungi</taxon>
        <taxon>Dikarya</taxon>
        <taxon>Ascomycota</taxon>
        <taxon>Pezizomycotina</taxon>
        <taxon>Sordariomycetes</taxon>
        <taxon>Sordariomycetidae</taxon>
        <taxon>Ophiostomatales</taxon>
        <taxon>Ophiostomataceae</taxon>
        <taxon>Leptographium</taxon>
    </lineage>
</organism>
<evidence type="ECO:0000256" key="3">
    <source>
        <dbReference type="ARBA" id="ARBA00005470"/>
    </source>
</evidence>
<dbReference type="EMBL" id="GL629794">
    <property type="protein sequence ID" value="EFX01038.1"/>
    <property type="molecule type" value="Genomic_DNA"/>
</dbReference>
<dbReference type="Proteomes" id="UP000007796">
    <property type="component" value="Unassembled WGS sequence"/>
</dbReference>
<sequence length="736" mass="79505">MDLEPDEEAAALVGDLVQAARVPAKRRPFAVKPTVERLASLAFEHGLPADALRNLVDVVTTPGHLDQASLGALVRNLYPAVSAVPDDVVLAVVGCLGQGQLKPSLAVQALLLRWLVLVYHVLGSPAVLSRAYGVLFNLLDTVGIRPQLCHVLALITRRRHVRPFRIQAILNLSRQAGHDPNLIGLLRVFKNYYPEVIVGEATRGRASPFKHPDPPWRARLDEIQLARRQNLLQGGSSGAATPEMQTGFRVRQDHQLGRRTAGGGAALSGIPAVHTLHAQEESVTLEEIDSAEGLVQNLEKIELPSQLVAVLADPLLQKLLLLRPAAEATARADNWLAACVASVASGDSSPDELMDLMEAVNDYVTSTQTFPPVLHRFFGQLLSTWDRQTQKELILQTLSFVPVQGFEETYVSTFAVLEKALLDSSATSHLDLLAFYTKVLHNWRVALTATKGEAASSQNSDAAALPRFIGHVAKLVLVVLQTPPAVSSSSSVPTGAALAVLDFYEEVTGTLGMGRDDVLEQVQAVVPPPTMVYTMHFSQSAAVASRLYAVLAAYKRALEAAMARRPGRQLAAEERARVNLFNGFLMDVCNCLWRLRAFSGSDTNAQGCRVPAVLVPKLAHYMQVVDRDLALTAAFSLSQSPVMCLQAIRYLRALEDAAIGQDDSDSGSATTVTVRRRHAGPVTQAALVQLARTGGINVSWAAYRSGLLDHLETRGFGGVSALMHNTMKNLMNAQTG</sequence>
<evidence type="ECO:0000256" key="4">
    <source>
        <dbReference type="ARBA" id="ARBA00022454"/>
    </source>
</evidence>
<dbReference type="GO" id="GO:0005634">
    <property type="term" value="C:nucleus"/>
    <property type="evidence" value="ECO:0007669"/>
    <property type="project" value="UniProtKB-SubCell"/>
</dbReference>
<dbReference type="OrthoDB" id="6347512at2759"/>
<reference evidence="7 8" key="1">
    <citation type="journal article" date="2011" name="Proc. Natl. Acad. Sci. U.S.A.">
        <title>Genome and transcriptome analyses of the mountain pine beetle-fungal symbiont Grosmannia clavigera, a lodgepole pine pathogen.</title>
        <authorList>
            <person name="DiGuistini S."/>
            <person name="Wang Y."/>
            <person name="Liao N.Y."/>
            <person name="Taylor G."/>
            <person name="Tanguay P."/>
            <person name="Feau N."/>
            <person name="Henrissat B."/>
            <person name="Chan S.K."/>
            <person name="Hesse-Orce U."/>
            <person name="Alamouti S.M."/>
            <person name="Tsui C.K.M."/>
            <person name="Docking R.T."/>
            <person name="Levasseur A."/>
            <person name="Haridas S."/>
            <person name="Robertson G."/>
            <person name="Birol I."/>
            <person name="Holt R.A."/>
            <person name="Marra M.A."/>
            <person name="Hamelin R.C."/>
            <person name="Hirst M."/>
            <person name="Jones S.J.M."/>
            <person name="Bohlmann J."/>
            <person name="Breuil C."/>
        </authorList>
    </citation>
    <scope>NUCLEOTIDE SEQUENCE [LARGE SCALE GENOMIC DNA]</scope>
    <source>
        <strain evidence="8">kw1407 / UAMH 11150</strain>
    </source>
</reference>
<accession>F0XM95</accession>
<keyword evidence="6" id="KW-0137">Centromere</keyword>
<comment type="similarity">
    <text evidence="3">Belongs to the CENP-I/CTF3 family.</text>
</comment>
<evidence type="ECO:0000256" key="6">
    <source>
        <dbReference type="ARBA" id="ARBA00023328"/>
    </source>
</evidence>
<dbReference type="GO" id="GO:0000939">
    <property type="term" value="C:inner kinetochore"/>
    <property type="evidence" value="ECO:0007669"/>
    <property type="project" value="TreeGrafter"/>
</dbReference>
<keyword evidence="4" id="KW-0158">Chromosome</keyword>
<dbReference type="STRING" id="655863.F0XM95"/>
<dbReference type="PANTHER" id="PTHR48208:SF2">
    <property type="entry name" value="CENTROMERE PROTEIN I"/>
    <property type="match status" value="1"/>
</dbReference>
<dbReference type="CDD" id="cd22647">
    <property type="entry name" value="CTF3_NTD_HEAT"/>
    <property type="match status" value="1"/>
</dbReference>
<evidence type="ECO:0000256" key="1">
    <source>
        <dbReference type="ARBA" id="ARBA00004123"/>
    </source>
</evidence>
<dbReference type="GO" id="GO:0034080">
    <property type="term" value="P:CENP-A containing chromatin assembly"/>
    <property type="evidence" value="ECO:0007669"/>
    <property type="project" value="TreeGrafter"/>
</dbReference>
<evidence type="ECO:0000313" key="8">
    <source>
        <dbReference type="Proteomes" id="UP000007796"/>
    </source>
</evidence>
<dbReference type="GO" id="GO:0000070">
    <property type="term" value="P:mitotic sister chromatid segregation"/>
    <property type="evidence" value="ECO:0007669"/>
    <property type="project" value="TreeGrafter"/>
</dbReference>
<dbReference type="eggNOG" id="ENOG502QU9H">
    <property type="taxonomic scope" value="Eukaryota"/>
</dbReference>
<dbReference type="PANTHER" id="PTHR48208">
    <property type="entry name" value="CENTROMERE PROTEIN I"/>
    <property type="match status" value="1"/>
</dbReference>